<proteinExistence type="predicted"/>
<keyword evidence="3" id="KW-1185">Reference proteome</keyword>
<dbReference type="InterPro" id="IPR004675">
    <property type="entry name" value="AhpD_core"/>
</dbReference>
<comment type="caution">
    <text evidence="2">The sequence shown here is derived from an EMBL/GenBank/DDBJ whole genome shotgun (WGS) entry which is preliminary data.</text>
</comment>
<dbReference type="RefSeq" id="WP_200583697.1">
    <property type="nucleotide sequence ID" value="NZ_JAEHFY010000001.1"/>
</dbReference>
<evidence type="ECO:0000313" key="2">
    <source>
        <dbReference type="EMBL" id="MBK0381378.1"/>
    </source>
</evidence>
<feature type="domain" description="Carboxymuconolactone decarboxylase-like" evidence="1">
    <location>
        <begin position="12"/>
        <end position="94"/>
    </location>
</feature>
<evidence type="ECO:0000259" key="1">
    <source>
        <dbReference type="Pfam" id="PF02627"/>
    </source>
</evidence>
<accession>A0ABS1BET6</accession>
<dbReference type="InterPro" id="IPR029032">
    <property type="entry name" value="AhpD-like"/>
</dbReference>
<gene>
    <name evidence="2" type="ORF">I5M32_00270</name>
</gene>
<organism evidence="2 3">
    <name type="scientific">Pedobacter segetis</name>
    <dbReference type="NCBI Taxonomy" id="2793069"/>
    <lineage>
        <taxon>Bacteria</taxon>
        <taxon>Pseudomonadati</taxon>
        <taxon>Bacteroidota</taxon>
        <taxon>Sphingobacteriia</taxon>
        <taxon>Sphingobacteriales</taxon>
        <taxon>Sphingobacteriaceae</taxon>
        <taxon>Pedobacter</taxon>
    </lineage>
</organism>
<dbReference type="Pfam" id="PF02627">
    <property type="entry name" value="CMD"/>
    <property type="match status" value="1"/>
</dbReference>
<evidence type="ECO:0000313" key="3">
    <source>
        <dbReference type="Proteomes" id="UP000660024"/>
    </source>
</evidence>
<dbReference type="Proteomes" id="UP000660024">
    <property type="component" value="Unassembled WGS sequence"/>
</dbReference>
<name>A0ABS1BET6_9SPHI</name>
<dbReference type="NCBIfam" id="TIGR00778">
    <property type="entry name" value="ahpD_dom"/>
    <property type="match status" value="1"/>
</dbReference>
<dbReference type="SUPFAM" id="SSF69118">
    <property type="entry name" value="AhpD-like"/>
    <property type="match status" value="1"/>
</dbReference>
<sequence length="146" mass="16447">MKNRIVIGQLEPKAYEAMMAMEKYLSASTLEVGLTELIRLRASQINGCAYCIEMHSKGALKEGEPQNKVFAISAWWESPLFSEKEKSAFAMTDEITQISKGGVSDTTFETARNHFSENEIAQMIMLIGLINTWNRIAVSTHMFHPK</sequence>
<dbReference type="Gene3D" id="1.20.1290.10">
    <property type="entry name" value="AhpD-like"/>
    <property type="match status" value="1"/>
</dbReference>
<protein>
    <submittedName>
        <fullName evidence="2">Carboxymuconolactone decarboxylase family protein</fullName>
    </submittedName>
</protein>
<reference evidence="2 3" key="1">
    <citation type="submission" date="2020-12" db="EMBL/GenBank/DDBJ databases">
        <title>Bacterial novel species Pedobacter sp. SD-b isolated from soil.</title>
        <authorList>
            <person name="Jung H.-Y."/>
        </authorList>
    </citation>
    <scope>NUCLEOTIDE SEQUENCE [LARGE SCALE GENOMIC DNA]</scope>
    <source>
        <strain evidence="2 3">SD-b</strain>
    </source>
</reference>
<dbReference type="EMBL" id="JAEHFY010000001">
    <property type="protein sequence ID" value="MBK0381378.1"/>
    <property type="molecule type" value="Genomic_DNA"/>
</dbReference>
<dbReference type="PANTHER" id="PTHR34846">
    <property type="entry name" value="4-CARBOXYMUCONOLACTONE DECARBOXYLASE FAMILY PROTEIN (AFU_ORTHOLOGUE AFUA_6G11590)"/>
    <property type="match status" value="1"/>
</dbReference>
<dbReference type="PANTHER" id="PTHR34846:SF10">
    <property type="entry name" value="CYTOPLASMIC PROTEIN"/>
    <property type="match status" value="1"/>
</dbReference>
<dbReference type="InterPro" id="IPR003779">
    <property type="entry name" value="CMD-like"/>
</dbReference>